<dbReference type="Gene3D" id="2.70.40.10">
    <property type="match status" value="1"/>
</dbReference>
<protein>
    <submittedName>
        <fullName evidence="1">Uncharacterized protein</fullName>
    </submittedName>
</protein>
<sequence length="315" mass="35998">MPRDIFVEGYTDGVLAIEGNRTGLVEAIREGMVKFEEQQDGRVDFSKFPVAGTTIEVRPEDLLPTGEVSGVLSSKGILRDLVLGRTTIYPFDPRSLGDNSYDLKIAEDYYVIKPQFKWVLPFPGTMRMLLLDRFFGKHSHVFNPWSKVDSERYWEKPRRARTPEQLKRDLKVKDLNGFRNGDLILAAYPGTMLLGSTQEFVGTGGNVGIVSARSSIGRSHWTVCEDAFLINQRYKNRIALELRSKFSPEYEDHWNILIVGERVAQIAFLSSEEALGSELQRQTKYSQSGKPLDEIIRDWTPQEMLPKLYKDREGR</sequence>
<dbReference type="STRING" id="1802519.A2961_03370"/>
<accession>A0A1F8BFP2</accession>
<evidence type="ECO:0000313" key="2">
    <source>
        <dbReference type="Proteomes" id="UP000177082"/>
    </source>
</evidence>
<dbReference type="AlphaFoldDB" id="A0A1F8BFP2"/>
<dbReference type="EMBL" id="MGHF01000023">
    <property type="protein sequence ID" value="OGM62887.1"/>
    <property type="molecule type" value="Genomic_DNA"/>
</dbReference>
<comment type="caution">
    <text evidence="1">The sequence shown here is derived from an EMBL/GenBank/DDBJ whole genome shotgun (WGS) entry which is preliminary data.</text>
</comment>
<reference evidence="1 2" key="1">
    <citation type="journal article" date="2016" name="Nat. Commun.">
        <title>Thousands of microbial genomes shed light on interconnected biogeochemical processes in an aquifer system.</title>
        <authorList>
            <person name="Anantharaman K."/>
            <person name="Brown C.T."/>
            <person name="Hug L.A."/>
            <person name="Sharon I."/>
            <person name="Castelle C.J."/>
            <person name="Probst A.J."/>
            <person name="Thomas B.C."/>
            <person name="Singh A."/>
            <person name="Wilkins M.J."/>
            <person name="Karaoz U."/>
            <person name="Brodie E.L."/>
            <person name="Williams K.H."/>
            <person name="Hubbard S.S."/>
            <person name="Banfield J.F."/>
        </authorList>
    </citation>
    <scope>NUCLEOTIDE SEQUENCE [LARGE SCALE GENOMIC DNA]</scope>
</reference>
<dbReference type="PANTHER" id="PTHR42680">
    <property type="entry name" value="DCTP DEAMINASE"/>
    <property type="match status" value="1"/>
</dbReference>
<dbReference type="InterPro" id="IPR036157">
    <property type="entry name" value="dUTPase-like_sf"/>
</dbReference>
<name>A0A1F8BFP2_9BACT</name>
<evidence type="ECO:0000313" key="1">
    <source>
        <dbReference type="EMBL" id="OGM62887.1"/>
    </source>
</evidence>
<proteinExistence type="predicted"/>
<gene>
    <name evidence="1" type="ORF">A2961_03370</name>
</gene>
<dbReference type="PANTHER" id="PTHR42680:SF2">
    <property type="entry name" value="DCTP DEAMINASE"/>
    <property type="match status" value="1"/>
</dbReference>
<organism evidence="1 2">
    <name type="scientific">Candidatus Woesebacteria bacterium RIFCSPLOWO2_01_FULL_39_21</name>
    <dbReference type="NCBI Taxonomy" id="1802519"/>
    <lineage>
        <taxon>Bacteria</taxon>
        <taxon>Candidatus Woeseibacteriota</taxon>
    </lineage>
</organism>
<dbReference type="Proteomes" id="UP000177082">
    <property type="component" value="Unassembled WGS sequence"/>
</dbReference>
<dbReference type="SUPFAM" id="SSF51283">
    <property type="entry name" value="dUTPase-like"/>
    <property type="match status" value="1"/>
</dbReference>